<dbReference type="EMBL" id="CVRI01000035">
    <property type="protein sequence ID" value="CRK92852.1"/>
    <property type="molecule type" value="Genomic_DNA"/>
</dbReference>
<reference evidence="1 2" key="1">
    <citation type="submission" date="2015-04" db="EMBL/GenBank/DDBJ databases">
        <authorList>
            <person name="Syromyatnikov M.Y."/>
            <person name="Popov V.N."/>
        </authorList>
    </citation>
    <scope>NUCLEOTIDE SEQUENCE [LARGE SCALE GENOMIC DNA]</scope>
</reference>
<sequence>MARKRKAKRHKYQSLRKLSIIICHSLDHNFGVNTLNLISYFSNNSSWFVIVKWITLRSHENLPGIFCNLLRYIHERYPRSLLFDLIRIQDDVED</sequence>
<dbReference type="Proteomes" id="UP000183832">
    <property type="component" value="Unassembled WGS sequence"/>
</dbReference>
<gene>
    <name evidence="1" type="ORF">CLUMA_CG006425</name>
</gene>
<dbReference type="AlphaFoldDB" id="A0A1J1HZW2"/>
<evidence type="ECO:0000313" key="1">
    <source>
        <dbReference type="EMBL" id="CRK92852.1"/>
    </source>
</evidence>
<evidence type="ECO:0000313" key="2">
    <source>
        <dbReference type="Proteomes" id="UP000183832"/>
    </source>
</evidence>
<name>A0A1J1HZW2_9DIPT</name>
<keyword evidence="2" id="KW-1185">Reference proteome</keyword>
<organism evidence="1 2">
    <name type="scientific">Clunio marinus</name>
    <dbReference type="NCBI Taxonomy" id="568069"/>
    <lineage>
        <taxon>Eukaryota</taxon>
        <taxon>Metazoa</taxon>
        <taxon>Ecdysozoa</taxon>
        <taxon>Arthropoda</taxon>
        <taxon>Hexapoda</taxon>
        <taxon>Insecta</taxon>
        <taxon>Pterygota</taxon>
        <taxon>Neoptera</taxon>
        <taxon>Endopterygota</taxon>
        <taxon>Diptera</taxon>
        <taxon>Nematocera</taxon>
        <taxon>Chironomoidea</taxon>
        <taxon>Chironomidae</taxon>
        <taxon>Clunio</taxon>
    </lineage>
</organism>
<proteinExistence type="predicted"/>
<accession>A0A1J1HZW2</accession>
<protein>
    <submittedName>
        <fullName evidence="1">CLUMA_CG006425, isoform A</fullName>
    </submittedName>
</protein>